<proteinExistence type="predicted"/>
<sequence length="222" mass="25158">MEISVIATSLAQNFSWAESVVLAAKKIKEHNKYWTKRGQSRLYPTGSKKLTPPMVNSAIEMTDCFTISKRLSTLPEDKAAEIRWAANYLFENKQHGHNYVNFRSTDELERYLIALSPIVGMARWLIELVPLEGMLPVLSRWIESEGVNGFISAKTVRDRFKFPDGQVKLYFLKLDAVKITKGGIPPDSSQSSNALQYVLHLYAINKKAKIIEERCNSASQAF</sequence>
<evidence type="ECO:0000313" key="2">
    <source>
        <dbReference type="Proteomes" id="UP000063991"/>
    </source>
</evidence>
<accession>A0A126Q377</accession>
<dbReference type="OrthoDB" id="9157643at2"/>
<dbReference type="RefSeq" id="WP_061095860.1">
    <property type="nucleotide sequence ID" value="NZ_CP014323.1"/>
</dbReference>
<protein>
    <submittedName>
        <fullName evidence="1">Uncharacterized protein</fullName>
    </submittedName>
</protein>
<dbReference type="EMBL" id="CP014323">
    <property type="protein sequence ID" value="AMJ99625.1"/>
    <property type="molecule type" value="Genomic_DNA"/>
</dbReference>
<dbReference type="Proteomes" id="UP000063991">
    <property type="component" value="Chromosome"/>
</dbReference>
<organism evidence="1 2">
    <name type="scientific">Alteromonas macleodii</name>
    <name type="common">Pseudoalteromonas macleodii</name>
    <dbReference type="NCBI Taxonomy" id="28108"/>
    <lineage>
        <taxon>Bacteria</taxon>
        <taxon>Pseudomonadati</taxon>
        <taxon>Pseudomonadota</taxon>
        <taxon>Gammaproteobacteria</taxon>
        <taxon>Alteromonadales</taxon>
        <taxon>Alteromonadaceae</taxon>
        <taxon>Alteromonas/Salinimonas group</taxon>
        <taxon>Alteromonas</taxon>
    </lineage>
</organism>
<dbReference type="AlphaFoldDB" id="A0A126Q377"/>
<evidence type="ECO:0000313" key="1">
    <source>
        <dbReference type="EMBL" id="AMJ99625.1"/>
    </source>
</evidence>
<gene>
    <name evidence="1" type="ORF">AVL55_16550</name>
</gene>
<reference evidence="1 2" key="1">
    <citation type="submission" date="2015-12" db="EMBL/GenBank/DDBJ databases">
        <authorList>
            <person name="Shamseldin A."/>
            <person name="Moawad H."/>
            <person name="Abd El-Rahim W.M."/>
            <person name="Sadowsky M.J."/>
        </authorList>
    </citation>
    <scope>NUCLEOTIDE SEQUENCE [LARGE SCALE GENOMIC DNA]</scope>
    <source>
        <strain evidence="1 2">D7</strain>
    </source>
</reference>
<name>A0A126Q377_ALTMA</name>